<keyword evidence="2" id="KW-0812">Transmembrane</keyword>
<evidence type="ECO:0000256" key="1">
    <source>
        <dbReference type="SAM" id="MobiDB-lite"/>
    </source>
</evidence>
<gene>
    <name evidence="3" type="ORF">L596_027055</name>
</gene>
<dbReference type="AlphaFoldDB" id="A0A4U5M367"/>
<keyword evidence="2" id="KW-1133">Transmembrane helix</keyword>
<sequence>MVFLGNNQVSEKDKSRCEGTGVKELGCISNASLKNSIYKKFRIGQTNAKKNPLDVVFDSLESKGPQKYNLFHWLFRFFKLSKPEEENCESYANYMLHGTPASHLNTRAEYGVFSRAVFLAAGSLLTVNLLNEMRKQKTRKRMKTAKKNENEPTINC</sequence>
<feature type="region of interest" description="Disordered" evidence="1">
    <location>
        <begin position="136"/>
        <end position="156"/>
    </location>
</feature>
<feature type="compositionally biased region" description="Basic residues" evidence="1">
    <location>
        <begin position="136"/>
        <end position="145"/>
    </location>
</feature>
<protein>
    <submittedName>
        <fullName evidence="3">Uncharacterized protein</fullName>
    </submittedName>
</protein>
<proteinExistence type="predicted"/>
<accession>A0A4U5M367</accession>
<feature type="transmembrane region" description="Helical" evidence="2">
    <location>
        <begin position="112"/>
        <end position="131"/>
    </location>
</feature>
<comment type="caution">
    <text evidence="3">The sequence shown here is derived from an EMBL/GenBank/DDBJ whole genome shotgun (WGS) entry which is preliminary data.</text>
</comment>
<organism evidence="3 4">
    <name type="scientific">Steinernema carpocapsae</name>
    <name type="common">Entomopathogenic nematode</name>
    <dbReference type="NCBI Taxonomy" id="34508"/>
    <lineage>
        <taxon>Eukaryota</taxon>
        <taxon>Metazoa</taxon>
        <taxon>Ecdysozoa</taxon>
        <taxon>Nematoda</taxon>
        <taxon>Chromadorea</taxon>
        <taxon>Rhabditida</taxon>
        <taxon>Tylenchina</taxon>
        <taxon>Panagrolaimomorpha</taxon>
        <taxon>Strongyloidoidea</taxon>
        <taxon>Steinernematidae</taxon>
        <taxon>Steinernema</taxon>
    </lineage>
</organism>
<dbReference type="Proteomes" id="UP000298663">
    <property type="component" value="Unassembled WGS sequence"/>
</dbReference>
<reference evidence="3 4" key="2">
    <citation type="journal article" date="2019" name="G3 (Bethesda)">
        <title>Hybrid Assembly of the Genome of the Entomopathogenic Nematode Steinernema carpocapsae Identifies the X-Chromosome.</title>
        <authorList>
            <person name="Serra L."/>
            <person name="Macchietto M."/>
            <person name="Macias-Munoz A."/>
            <person name="McGill C.J."/>
            <person name="Rodriguez I.M."/>
            <person name="Rodriguez B."/>
            <person name="Murad R."/>
            <person name="Mortazavi A."/>
        </authorList>
    </citation>
    <scope>NUCLEOTIDE SEQUENCE [LARGE SCALE GENOMIC DNA]</scope>
    <source>
        <strain evidence="3 4">ALL</strain>
    </source>
</reference>
<evidence type="ECO:0000313" key="4">
    <source>
        <dbReference type="Proteomes" id="UP000298663"/>
    </source>
</evidence>
<keyword evidence="4" id="KW-1185">Reference proteome</keyword>
<evidence type="ECO:0000256" key="2">
    <source>
        <dbReference type="SAM" id="Phobius"/>
    </source>
</evidence>
<evidence type="ECO:0000313" key="3">
    <source>
        <dbReference type="EMBL" id="TKR63196.1"/>
    </source>
</evidence>
<keyword evidence="2" id="KW-0472">Membrane</keyword>
<name>A0A4U5M367_STECR</name>
<dbReference type="EMBL" id="AZBU02000010">
    <property type="protein sequence ID" value="TKR63196.1"/>
    <property type="molecule type" value="Genomic_DNA"/>
</dbReference>
<reference evidence="3 4" key="1">
    <citation type="journal article" date="2015" name="Genome Biol.">
        <title>Comparative genomics of Steinernema reveals deeply conserved gene regulatory networks.</title>
        <authorList>
            <person name="Dillman A.R."/>
            <person name="Macchietto M."/>
            <person name="Porter C.F."/>
            <person name="Rogers A."/>
            <person name="Williams B."/>
            <person name="Antoshechkin I."/>
            <person name="Lee M.M."/>
            <person name="Goodwin Z."/>
            <person name="Lu X."/>
            <person name="Lewis E.E."/>
            <person name="Goodrich-Blair H."/>
            <person name="Stock S.P."/>
            <person name="Adams B.J."/>
            <person name="Sternberg P.W."/>
            <person name="Mortazavi A."/>
        </authorList>
    </citation>
    <scope>NUCLEOTIDE SEQUENCE [LARGE SCALE GENOMIC DNA]</scope>
    <source>
        <strain evidence="3 4">ALL</strain>
    </source>
</reference>